<dbReference type="InterPro" id="IPR050776">
    <property type="entry name" value="Ank_Repeat/CDKN_Inhibitor"/>
</dbReference>
<feature type="repeat" description="ANK" evidence="3">
    <location>
        <begin position="638"/>
        <end position="670"/>
    </location>
</feature>
<dbReference type="Pfam" id="PF12796">
    <property type="entry name" value="Ank_2"/>
    <property type="match status" value="2"/>
</dbReference>
<evidence type="ECO:0000313" key="6">
    <source>
        <dbReference type="Proteomes" id="UP000037460"/>
    </source>
</evidence>
<dbReference type="PROSITE" id="PS50088">
    <property type="entry name" value="ANK_REPEAT"/>
    <property type="match status" value="4"/>
</dbReference>
<feature type="region of interest" description="Disordered" evidence="4">
    <location>
        <begin position="742"/>
        <end position="761"/>
    </location>
</feature>
<evidence type="ECO:0000256" key="1">
    <source>
        <dbReference type="ARBA" id="ARBA00022737"/>
    </source>
</evidence>
<accession>A0A0M0K1A4</accession>
<evidence type="ECO:0000256" key="2">
    <source>
        <dbReference type="ARBA" id="ARBA00023043"/>
    </source>
</evidence>
<feature type="compositionally biased region" description="Basic and acidic residues" evidence="4">
    <location>
        <begin position="747"/>
        <end position="761"/>
    </location>
</feature>
<dbReference type="OrthoDB" id="5406014at2759"/>
<feature type="region of interest" description="Disordered" evidence="4">
    <location>
        <begin position="707"/>
        <end position="735"/>
    </location>
</feature>
<feature type="region of interest" description="Disordered" evidence="4">
    <location>
        <begin position="356"/>
        <end position="376"/>
    </location>
</feature>
<feature type="compositionally biased region" description="Basic and acidic residues" evidence="4">
    <location>
        <begin position="390"/>
        <end position="402"/>
    </location>
</feature>
<evidence type="ECO:0000256" key="3">
    <source>
        <dbReference type="PROSITE-ProRule" id="PRU00023"/>
    </source>
</evidence>
<keyword evidence="1" id="KW-0677">Repeat</keyword>
<dbReference type="Proteomes" id="UP000037460">
    <property type="component" value="Unassembled WGS sequence"/>
</dbReference>
<dbReference type="SUPFAM" id="SSF48403">
    <property type="entry name" value="Ankyrin repeat"/>
    <property type="match status" value="2"/>
</dbReference>
<dbReference type="PANTHER" id="PTHR24201">
    <property type="entry name" value="ANK_REP_REGION DOMAIN-CONTAINING PROTEIN"/>
    <property type="match status" value="1"/>
</dbReference>
<keyword evidence="2 3" id="KW-0040">ANK repeat</keyword>
<keyword evidence="6" id="KW-1185">Reference proteome</keyword>
<dbReference type="AlphaFoldDB" id="A0A0M0K1A4"/>
<dbReference type="PROSITE" id="PS50297">
    <property type="entry name" value="ANK_REP_REGION"/>
    <property type="match status" value="4"/>
</dbReference>
<dbReference type="Pfam" id="PF00023">
    <property type="entry name" value="Ank"/>
    <property type="match status" value="1"/>
</dbReference>
<comment type="caution">
    <text evidence="5">The sequence shown here is derived from an EMBL/GenBank/DDBJ whole genome shotgun (WGS) entry which is preliminary data.</text>
</comment>
<evidence type="ECO:0000313" key="5">
    <source>
        <dbReference type="EMBL" id="KOO32584.1"/>
    </source>
</evidence>
<dbReference type="SMART" id="SM00248">
    <property type="entry name" value="ANK"/>
    <property type="match status" value="6"/>
</dbReference>
<feature type="repeat" description="ANK" evidence="3">
    <location>
        <begin position="531"/>
        <end position="563"/>
    </location>
</feature>
<protein>
    <submittedName>
        <fullName evidence="5">Ankyrin repeat-containing protein</fullName>
    </submittedName>
</protein>
<feature type="compositionally biased region" description="Basic and acidic residues" evidence="4">
    <location>
        <begin position="719"/>
        <end position="735"/>
    </location>
</feature>
<gene>
    <name evidence="5" type="ORF">Ctob_011015</name>
</gene>
<feature type="region of interest" description="Disordered" evidence="4">
    <location>
        <begin position="385"/>
        <end position="404"/>
    </location>
</feature>
<name>A0A0M0K1A4_9EUKA</name>
<proteinExistence type="predicted"/>
<feature type="compositionally biased region" description="Polar residues" evidence="4">
    <location>
        <begin position="440"/>
        <end position="461"/>
    </location>
</feature>
<organism evidence="5 6">
    <name type="scientific">Chrysochromulina tobinii</name>
    <dbReference type="NCBI Taxonomy" id="1460289"/>
    <lineage>
        <taxon>Eukaryota</taxon>
        <taxon>Haptista</taxon>
        <taxon>Haptophyta</taxon>
        <taxon>Prymnesiophyceae</taxon>
        <taxon>Prymnesiales</taxon>
        <taxon>Chrysochromulinaceae</taxon>
        <taxon>Chrysochromulina</taxon>
    </lineage>
</organism>
<reference evidence="6" key="1">
    <citation type="journal article" date="2015" name="PLoS Genet.">
        <title>Genome Sequence and Transcriptome Analyses of Chrysochromulina tobin: Metabolic Tools for Enhanced Algal Fitness in the Prominent Order Prymnesiales (Haptophyceae).</title>
        <authorList>
            <person name="Hovde B.T."/>
            <person name="Deodato C.R."/>
            <person name="Hunsperger H.M."/>
            <person name="Ryken S.A."/>
            <person name="Yost W."/>
            <person name="Jha R.K."/>
            <person name="Patterson J."/>
            <person name="Monnat R.J. Jr."/>
            <person name="Barlow S.B."/>
            <person name="Starkenburg S.R."/>
            <person name="Cattolico R.A."/>
        </authorList>
    </citation>
    <scope>NUCLEOTIDE SEQUENCE</scope>
    <source>
        <strain evidence="6">CCMP291</strain>
    </source>
</reference>
<dbReference type="EMBL" id="JWZX01001733">
    <property type="protein sequence ID" value="KOO32584.1"/>
    <property type="molecule type" value="Genomic_DNA"/>
</dbReference>
<feature type="repeat" description="ANK" evidence="3">
    <location>
        <begin position="234"/>
        <end position="266"/>
    </location>
</feature>
<feature type="compositionally biased region" description="Basic and acidic residues" evidence="4">
    <location>
        <begin position="356"/>
        <end position="365"/>
    </location>
</feature>
<dbReference type="InterPro" id="IPR036770">
    <property type="entry name" value="Ankyrin_rpt-contain_sf"/>
</dbReference>
<evidence type="ECO:0000256" key="4">
    <source>
        <dbReference type="SAM" id="MobiDB-lite"/>
    </source>
</evidence>
<feature type="compositionally biased region" description="Polar residues" evidence="4">
    <location>
        <begin position="707"/>
        <end position="718"/>
    </location>
</feature>
<feature type="repeat" description="ANK" evidence="3">
    <location>
        <begin position="267"/>
        <end position="299"/>
    </location>
</feature>
<dbReference type="InterPro" id="IPR002110">
    <property type="entry name" value="Ankyrin_rpt"/>
</dbReference>
<sequence length="761" mass="82178">MEAALARFIDWEASYGSSARQLPSVHVPRPIAALLCTVLSSSSVPADDARLRRCLQLLNSAITSTSAPALEDLSTKCAASDPAPLARGSRRISLDPPLSRSDPAPLAPGSDAAEAARMVLVPFALLRMVRSLVGTPVRSEARWRGLWRYVDGVLADGPPAALQAEAVPLSREELRERWQEAHASYPLSRVSELRPPADPAAFASALGAAAKGDLEGVLAWLRGGGEVNAQANNSGSTLLQKASAGGAGAVVDALLEHGAKVNMQDEEGVTALHAAAFIGHPGIVRSLVRAQVTLDICDADGETALEWATGQGHTEVAALLQLEHFTPAVLGRLVDSVQVVVDLSVKVEEKETVKIEQPVNDEKQTKSTPQEDEMSSAMAYRTRIMSSEQQQHEQHHEQEMRAHAAVHRPRIYLPDLPAPPEGQGKLSSSPGKSPVLDTGKLSNSPGKAKSPSTSTSTNLASMRSARQVLSTVSDLANTFYYTNRGPEHRDPKKVFEGIAALSLHAALDQLSQLKSVTVADKQAVMTRDRDGDRYPLHWAAARGHMHCVQELRRAGADDAALNASGQTAAELAEAYGAMDVYYFLTYGPAEVDPKPMSGAMMHDALSLHCALNQPRELKKILDKALGTHANPNRLDKDRDRRPLHWAAARGAIECCRLLIDAGANVTFKDKDNRTAADLALLCNQRAVYKLLCDEMATKQQELATRYSRNVSAPTSDRSAVSEDKATGEPPLDRDFCDMFDSLTSPRTENRNRQKEEVVQVL</sequence>
<feature type="region of interest" description="Disordered" evidence="4">
    <location>
        <begin position="80"/>
        <end position="109"/>
    </location>
</feature>
<feature type="region of interest" description="Disordered" evidence="4">
    <location>
        <begin position="412"/>
        <end position="461"/>
    </location>
</feature>
<dbReference type="Gene3D" id="1.25.40.20">
    <property type="entry name" value="Ankyrin repeat-containing domain"/>
    <property type="match status" value="3"/>
</dbReference>